<name>A0ABV8SEC0_9BACL</name>
<evidence type="ECO:0000313" key="1">
    <source>
        <dbReference type="EMBL" id="MFC4305297.1"/>
    </source>
</evidence>
<comment type="caution">
    <text evidence="1">The sequence shown here is derived from an EMBL/GenBank/DDBJ whole genome shotgun (WGS) entry which is preliminary data.</text>
</comment>
<dbReference type="SUPFAM" id="SSF50939">
    <property type="entry name" value="Sialidases"/>
    <property type="match status" value="1"/>
</dbReference>
<sequence length="100" mass="11543">MGFSNQKIGFFGFRYYKDAGPEIYWTKDQGHSWEKLVVTLPDEFKDDYNKTPLSPVFNGEEGLYPILLTRHEDGQAVGTLYLYSKDGGLTWAYDGKYDKL</sequence>
<keyword evidence="2" id="KW-1185">Reference proteome</keyword>
<protein>
    <recommendedName>
        <fullName evidence="3">Glycosyl hydrolase</fullName>
    </recommendedName>
</protein>
<organism evidence="1 2">
    <name type="scientific">Cohnella boryungensis</name>
    <dbReference type="NCBI Taxonomy" id="768479"/>
    <lineage>
        <taxon>Bacteria</taxon>
        <taxon>Bacillati</taxon>
        <taxon>Bacillota</taxon>
        <taxon>Bacilli</taxon>
        <taxon>Bacillales</taxon>
        <taxon>Paenibacillaceae</taxon>
        <taxon>Cohnella</taxon>
    </lineage>
</organism>
<accession>A0ABV8SEC0</accession>
<proteinExistence type="predicted"/>
<dbReference type="Proteomes" id="UP001595755">
    <property type="component" value="Unassembled WGS sequence"/>
</dbReference>
<dbReference type="EMBL" id="JBHSED010000036">
    <property type="protein sequence ID" value="MFC4305297.1"/>
    <property type="molecule type" value="Genomic_DNA"/>
</dbReference>
<gene>
    <name evidence="1" type="ORF">ACFO1S_17840</name>
</gene>
<dbReference type="InterPro" id="IPR036278">
    <property type="entry name" value="Sialidase_sf"/>
</dbReference>
<dbReference type="RefSeq" id="WP_204603924.1">
    <property type="nucleotide sequence ID" value="NZ_JBHSED010000036.1"/>
</dbReference>
<dbReference type="Gene3D" id="2.120.10.10">
    <property type="match status" value="1"/>
</dbReference>
<evidence type="ECO:0008006" key="3">
    <source>
        <dbReference type="Google" id="ProtNLM"/>
    </source>
</evidence>
<evidence type="ECO:0000313" key="2">
    <source>
        <dbReference type="Proteomes" id="UP001595755"/>
    </source>
</evidence>
<reference evidence="2" key="1">
    <citation type="journal article" date="2019" name="Int. J. Syst. Evol. Microbiol.">
        <title>The Global Catalogue of Microorganisms (GCM) 10K type strain sequencing project: providing services to taxonomists for standard genome sequencing and annotation.</title>
        <authorList>
            <consortium name="The Broad Institute Genomics Platform"/>
            <consortium name="The Broad Institute Genome Sequencing Center for Infectious Disease"/>
            <person name="Wu L."/>
            <person name="Ma J."/>
        </authorList>
    </citation>
    <scope>NUCLEOTIDE SEQUENCE [LARGE SCALE GENOMIC DNA]</scope>
    <source>
        <strain evidence="2">CGMCC 4.1641</strain>
    </source>
</reference>